<feature type="chain" id="PRO_5004013792" evidence="1">
    <location>
        <begin position="27"/>
        <end position="448"/>
    </location>
</feature>
<dbReference type="STRING" id="747365.Thena_0471"/>
<dbReference type="eggNOG" id="COG3292">
    <property type="taxonomic scope" value="Bacteria"/>
</dbReference>
<evidence type="ECO:0000256" key="1">
    <source>
        <dbReference type="SAM" id="SignalP"/>
    </source>
</evidence>
<dbReference type="EMBL" id="CP002690">
    <property type="protein sequence ID" value="AEE14111.1"/>
    <property type="molecule type" value="Genomic_DNA"/>
</dbReference>
<dbReference type="Gene3D" id="2.30.30.40">
    <property type="entry name" value="SH3 Domains"/>
    <property type="match status" value="1"/>
</dbReference>
<dbReference type="Proteomes" id="UP000011765">
    <property type="component" value="Chromosome"/>
</dbReference>
<dbReference type="eggNOG" id="COG4991">
    <property type="taxonomic scope" value="Bacteria"/>
</dbReference>
<accession>M1E588</accession>
<sequence length="448" mass="50761">MTNMINIKRIILFLALWVFLVSSAYAAAFTPDGNLVGNNIPVRDGPGTSFKIIKIINQTTPIQSVEKQGDWYKVKFQDNSEGWVIGYFVALTKQAPGSIITFDKLKDIKALGIQDDNDVWAATSFGIFLIESATKVIPYNDGYPLGYEVEKFYFDNKNVYALFKKGDNDRKIMYLKDKKWVGLDTKFEYSTVYYQGDSYFWLGGKNGIELWDLKGPKLVSSFPEKEYHAFSSVLSIYRDSNDLWVGTEKGLYMLDLKTNKIITYSEKNHLIMGAFTLILGDKDRIYAVSRETNMLGLNISCALNIYDKKTHKWINYLPADYPPGITSYPWIEKGIVTDDGAWFSVFQDQSTLITGYGVVHYISKGNKFQDYYVPKIYSDSIYGFAYQNGKLYMMSPKGVLTYNEATGDFGKITKADGLLDNDIKALAVYGNTLWIGGPQGITRYNVGK</sequence>
<dbReference type="Gene3D" id="2.130.10.10">
    <property type="entry name" value="YVTN repeat-like/Quinoprotein amine dehydrogenase"/>
    <property type="match status" value="2"/>
</dbReference>
<dbReference type="SMART" id="SM00287">
    <property type="entry name" value="SH3b"/>
    <property type="match status" value="1"/>
</dbReference>
<dbReference type="HOGENOM" id="CLU_611021_0_0_9"/>
<dbReference type="InterPro" id="IPR011047">
    <property type="entry name" value="Quinoprotein_ADH-like_sf"/>
</dbReference>
<dbReference type="AlphaFoldDB" id="M1E588"/>
<feature type="signal peptide" evidence="1">
    <location>
        <begin position="1"/>
        <end position="26"/>
    </location>
</feature>
<dbReference type="RefSeq" id="WP_013755839.1">
    <property type="nucleotide sequence ID" value="NC_015499.1"/>
</dbReference>
<organism evidence="3 4">
    <name type="scientific">Thermodesulfobium narugense DSM 14796</name>
    <dbReference type="NCBI Taxonomy" id="747365"/>
    <lineage>
        <taxon>Bacteria</taxon>
        <taxon>Pseudomonadati</taxon>
        <taxon>Thermodesulfobiota</taxon>
        <taxon>Thermodesulfobiia</taxon>
        <taxon>Thermodesulfobiales</taxon>
        <taxon>Thermodesulfobiaceae</taxon>
        <taxon>Thermodesulfobium</taxon>
    </lineage>
</organism>
<evidence type="ECO:0000259" key="2">
    <source>
        <dbReference type="PROSITE" id="PS51781"/>
    </source>
</evidence>
<name>M1E588_9BACT</name>
<dbReference type="InterPro" id="IPR003646">
    <property type="entry name" value="SH3-like_bac-type"/>
</dbReference>
<gene>
    <name evidence="3" type="ORF">Thena_0471</name>
</gene>
<dbReference type="OrthoDB" id="9813450at2"/>
<evidence type="ECO:0000313" key="4">
    <source>
        <dbReference type="Proteomes" id="UP000011765"/>
    </source>
</evidence>
<dbReference type="InterPro" id="IPR015943">
    <property type="entry name" value="WD40/YVTN_repeat-like_dom_sf"/>
</dbReference>
<dbReference type="KEGG" id="tnr:Thena_0471"/>
<dbReference type="PROSITE" id="PS51781">
    <property type="entry name" value="SH3B"/>
    <property type="match status" value="1"/>
</dbReference>
<proteinExistence type="predicted"/>
<keyword evidence="1" id="KW-0732">Signal</keyword>
<feature type="domain" description="SH3b" evidence="2">
    <location>
        <begin position="30"/>
        <end position="93"/>
    </location>
</feature>
<evidence type="ECO:0000313" key="3">
    <source>
        <dbReference type="EMBL" id="AEE14111.1"/>
    </source>
</evidence>
<keyword evidence="4" id="KW-1185">Reference proteome</keyword>
<dbReference type="SUPFAM" id="SSF50998">
    <property type="entry name" value="Quinoprotein alcohol dehydrogenase-like"/>
    <property type="match status" value="2"/>
</dbReference>
<protein>
    <submittedName>
        <fullName evidence="3">SH3 type 3 domain protein</fullName>
    </submittedName>
</protein>
<dbReference type="Pfam" id="PF08239">
    <property type="entry name" value="SH3_3"/>
    <property type="match status" value="1"/>
</dbReference>
<reference evidence="3 4" key="1">
    <citation type="submission" date="2011-04" db="EMBL/GenBank/DDBJ databases">
        <title>The complete genome of Thermodesulfobium narugense DSM 14796.</title>
        <authorList>
            <consortium name="US DOE Joint Genome Institute (JGI-PGF)"/>
            <person name="Lucas S."/>
            <person name="Han J."/>
            <person name="Lapidus A."/>
            <person name="Bruce D."/>
            <person name="Goodwin L."/>
            <person name="Pitluck S."/>
            <person name="Peters L."/>
            <person name="Kyrpides N."/>
            <person name="Mavromatis K."/>
            <person name="Pagani I."/>
            <person name="Ivanova N."/>
            <person name="Ovchinnikova G."/>
            <person name="Zhang X."/>
            <person name="Saunders L."/>
            <person name="Detter J.C."/>
            <person name="Tapia R."/>
            <person name="Han C."/>
            <person name="Land M."/>
            <person name="Hauser L."/>
            <person name="Markowitz V."/>
            <person name="Cheng J.-F."/>
            <person name="Hugenholtz P."/>
            <person name="Woyke T."/>
            <person name="Wu D."/>
            <person name="Spring S."/>
            <person name="Schroeder M."/>
            <person name="Brambilla E."/>
            <person name="Klenk H.-P."/>
            <person name="Eisen J.A."/>
        </authorList>
    </citation>
    <scope>NUCLEOTIDE SEQUENCE [LARGE SCALE GENOMIC DNA]</scope>
    <source>
        <strain evidence="3 4">DSM 14796</strain>
    </source>
</reference>